<evidence type="ECO:0000313" key="1">
    <source>
        <dbReference type="EMBL" id="QDU77941.1"/>
    </source>
</evidence>
<accession>A0A518CFF0</accession>
<dbReference type="AlphaFoldDB" id="A0A518CFF0"/>
<keyword evidence="2" id="KW-1185">Reference proteome</keyword>
<proteinExistence type="predicted"/>
<evidence type="ECO:0000313" key="2">
    <source>
        <dbReference type="Proteomes" id="UP000318626"/>
    </source>
</evidence>
<dbReference type="EMBL" id="CP036289">
    <property type="protein sequence ID" value="QDU77941.1"/>
    <property type="molecule type" value="Genomic_DNA"/>
</dbReference>
<protein>
    <submittedName>
        <fullName evidence="1">Uncharacterized protein</fullName>
    </submittedName>
</protein>
<sequence length="529" mass="59744">MSTRELIVILLAMALLWVQPEKVFAMAATIAAPEIPVEDKQQLTILTLKWDPKWNRFEQADLSWSLDDDGQWTADLPPGGYQVEIHGEVLGEKAFFRSPRWLVTTAAVDWVLELQPLRIELENQSEPLGIRHLKLRSFATTGEVSIHEGEPIGSVRLYTTTETQLDVTLIGENHDTIALGHVKIMPTHSRIRGARDGETFAAITTISTSGRYWYRRPVSLAEGNPPIASATLNLAHPRGELNVNFREGLHLVTNRPTFHMSYELNAESGRKLISRKCLVSVKDLEEFQLGGPLQVSAFAKILTRLPSTQEYRVGGILNDPSGIEIDKGRSDIHWSETFTMRGNQPLPKNPPDEINLGLLGNPLETVKLAASWEWASKHEELVTPAEFVKFRSANFQLDAPAGWRDRAAIYLHQLEHCRAVLKVTTGRKGPNTTQIRWRLNTHNAKAQVGGKQSWMSMPLNGLYEAVDPFGRPWFMVHEMLHTFNYNHGKPMTEQVNIGRKELGLTRWRIPEDLYHSEDVHISVIPTNLN</sequence>
<dbReference type="OrthoDB" id="9935739at2"/>
<gene>
    <name evidence="1" type="ORF">Pan97_50200</name>
</gene>
<organism evidence="1 2">
    <name type="scientific">Bremerella volcania</name>
    <dbReference type="NCBI Taxonomy" id="2527984"/>
    <lineage>
        <taxon>Bacteria</taxon>
        <taxon>Pseudomonadati</taxon>
        <taxon>Planctomycetota</taxon>
        <taxon>Planctomycetia</taxon>
        <taxon>Pirellulales</taxon>
        <taxon>Pirellulaceae</taxon>
        <taxon>Bremerella</taxon>
    </lineage>
</organism>
<dbReference type="Proteomes" id="UP000318626">
    <property type="component" value="Chromosome"/>
</dbReference>
<dbReference type="RefSeq" id="WP_144977315.1">
    <property type="nucleotide sequence ID" value="NZ_CP036289.1"/>
</dbReference>
<reference evidence="2" key="1">
    <citation type="submission" date="2019-02" db="EMBL/GenBank/DDBJ databases">
        <title>Deep-cultivation of Planctomycetes and their phenomic and genomic characterization uncovers novel biology.</title>
        <authorList>
            <person name="Wiegand S."/>
            <person name="Jogler M."/>
            <person name="Boedeker C."/>
            <person name="Pinto D."/>
            <person name="Vollmers J."/>
            <person name="Rivas-Marin E."/>
            <person name="Kohn T."/>
            <person name="Peeters S.H."/>
            <person name="Heuer A."/>
            <person name="Rast P."/>
            <person name="Oberbeckmann S."/>
            <person name="Bunk B."/>
            <person name="Jeske O."/>
            <person name="Meyerdierks A."/>
            <person name="Storesund J.E."/>
            <person name="Kallscheuer N."/>
            <person name="Luecker S."/>
            <person name="Lage O.M."/>
            <person name="Pohl T."/>
            <person name="Merkel B.J."/>
            <person name="Hornburger P."/>
            <person name="Mueller R.-W."/>
            <person name="Bruemmer F."/>
            <person name="Labrenz M."/>
            <person name="Spormann A.M."/>
            <person name="Op den Camp H."/>
            <person name="Overmann J."/>
            <person name="Amann R."/>
            <person name="Jetten M.S.M."/>
            <person name="Mascher T."/>
            <person name="Medema M.H."/>
            <person name="Devos D.P."/>
            <person name="Kaster A.-K."/>
            <person name="Ovreas L."/>
            <person name="Rohde M."/>
            <person name="Galperin M.Y."/>
            <person name="Jogler C."/>
        </authorList>
    </citation>
    <scope>NUCLEOTIDE SEQUENCE [LARGE SCALE GENOMIC DNA]</scope>
    <source>
        <strain evidence="2">Pan97</strain>
    </source>
</reference>
<dbReference type="KEGG" id="bvo:Pan97_50200"/>
<name>A0A518CFF0_9BACT</name>